<dbReference type="Gene3D" id="3.40.50.12500">
    <property type="match status" value="1"/>
</dbReference>
<dbReference type="OrthoDB" id="4537983at2"/>
<organism evidence="1 2">
    <name type="scientific">Arthrobacter globiformis</name>
    <dbReference type="NCBI Taxonomy" id="1665"/>
    <lineage>
        <taxon>Bacteria</taxon>
        <taxon>Bacillati</taxon>
        <taxon>Actinomycetota</taxon>
        <taxon>Actinomycetes</taxon>
        <taxon>Micrococcales</taxon>
        <taxon>Micrococcaceae</taxon>
        <taxon>Arthrobacter</taxon>
    </lineage>
</organism>
<protein>
    <submittedName>
        <fullName evidence="1">Maleate cis-trans isomerase</fullName>
    </submittedName>
</protein>
<proteinExistence type="predicted"/>
<dbReference type="AlphaFoldDB" id="A0A328HMV7"/>
<gene>
    <name evidence="1" type="ORF">DBZ45_05175</name>
</gene>
<dbReference type="Pfam" id="PF17645">
    <property type="entry name" value="Amdase"/>
    <property type="match status" value="1"/>
</dbReference>
<dbReference type="PANTHER" id="PTHR40267:SF1">
    <property type="entry name" value="BLR3294 PROTEIN"/>
    <property type="match status" value="1"/>
</dbReference>
<reference evidence="1 2" key="1">
    <citation type="submission" date="2018-04" db="EMBL/GenBank/DDBJ databases">
        <title>Bacteria isolated from cave deposits of Manipur.</title>
        <authorList>
            <person name="Sahoo D."/>
            <person name="Sarangthem I."/>
            <person name="Nandeibam J."/>
        </authorList>
    </citation>
    <scope>NUCLEOTIDE SEQUENCE [LARGE SCALE GENOMIC DNA]</scope>
    <source>
        <strain evidence="2">mrc11</strain>
    </source>
</reference>
<comment type="caution">
    <text evidence="1">The sequence shown here is derived from an EMBL/GenBank/DDBJ whole genome shotgun (WGS) entry which is preliminary data.</text>
</comment>
<dbReference type="InterPro" id="IPR026286">
    <property type="entry name" value="MaiA/AMDase"/>
</dbReference>
<evidence type="ECO:0000313" key="2">
    <source>
        <dbReference type="Proteomes" id="UP000249166"/>
    </source>
</evidence>
<keyword evidence="1" id="KW-0413">Isomerase</keyword>
<dbReference type="GO" id="GO:0016853">
    <property type="term" value="F:isomerase activity"/>
    <property type="evidence" value="ECO:0007669"/>
    <property type="project" value="UniProtKB-KW"/>
</dbReference>
<dbReference type="PANTHER" id="PTHR40267">
    <property type="entry name" value="BLR3294 PROTEIN"/>
    <property type="match status" value="1"/>
</dbReference>
<sequence>MGVTVGMLYPGFGAEDDYPYMAELLGGGVSLPLVHTSVGVDAHEVQALLDLGKSERLLEGAQSLRAAKPDAVMWACTSGSFVFGWDGAHQQALEVQEALEVPASSTSLAFVDAARALGLERVAVAATYPEDVSRHFVALLGHCGIEVTQLVSHDIPTAALAGQLDRDGVLDLARSNDSPDAQAILIPDTALHSARWITDLEAALGKPVLTANQVTVWQGLRLAGALQPCDALGHLFQATAGLPVGA</sequence>
<name>A0A328HMV7_ARTGO</name>
<dbReference type="EMBL" id="QLNP01000062">
    <property type="protein sequence ID" value="RAM38393.1"/>
    <property type="molecule type" value="Genomic_DNA"/>
</dbReference>
<evidence type="ECO:0000313" key="1">
    <source>
        <dbReference type="EMBL" id="RAM38393.1"/>
    </source>
</evidence>
<dbReference type="RefSeq" id="WP_111902861.1">
    <property type="nucleotide sequence ID" value="NZ_QLNP01000062.1"/>
</dbReference>
<dbReference type="InterPro" id="IPR053714">
    <property type="entry name" value="Iso_Racemase_Enz_sf"/>
</dbReference>
<dbReference type="Proteomes" id="UP000249166">
    <property type="component" value="Unassembled WGS sequence"/>
</dbReference>
<accession>A0A328HMV7</accession>